<keyword evidence="2" id="KW-1185">Reference proteome</keyword>
<proteinExistence type="predicted"/>
<gene>
    <name evidence="1" type="ORF">ACFQJ9_10210</name>
</gene>
<name>A0ABD5Z3F3_9EURY</name>
<dbReference type="AlphaFoldDB" id="A0ABD5Z3F3"/>
<dbReference type="PANTHER" id="PTHR39550:SF1">
    <property type="entry name" value="SLL0658 PROTEIN"/>
    <property type="match status" value="1"/>
</dbReference>
<comment type="caution">
    <text evidence="1">The sequence shown here is derived from an EMBL/GenBank/DDBJ whole genome shotgun (WGS) entry which is preliminary data.</text>
</comment>
<dbReference type="Proteomes" id="UP001596447">
    <property type="component" value="Unassembled WGS sequence"/>
</dbReference>
<organism evidence="1 2">
    <name type="scientific">Halospeciosus flavus</name>
    <dbReference type="NCBI Taxonomy" id="3032283"/>
    <lineage>
        <taxon>Archaea</taxon>
        <taxon>Methanobacteriati</taxon>
        <taxon>Methanobacteriota</taxon>
        <taxon>Stenosarchaea group</taxon>
        <taxon>Halobacteria</taxon>
        <taxon>Halobacteriales</taxon>
        <taxon>Halobacteriaceae</taxon>
        <taxon>Halospeciosus</taxon>
    </lineage>
</organism>
<dbReference type="InterPro" id="IPR021799">
    <property type="entry name" value="PIN-like_prokaryotic"/>
</dbReference>
<sequence>MYVFDATPLIYLAKAEYLDIVAELDARCVVPKRVYEEVVIDGLDAGYPDARRIESQVEHGLFDVVAVEETEQYGRLVQNPNVSEADVAVLTLAATHDATAVMDEAYGRTVAETENITTRGTAYLLLSLVDQGTLSADEARDIIDAIIEEGWHCSTKLYAKIVRKLESLRDGSSE</sequence>
<dbReference type="RefSeq" id="WP_279529699.1">
    <property type="nucleotide sequence ID" value="NZ_CP122312.1"/>
</dbReference>
<dbReference type="EMBL" id="JBHTAR010000011">
    <property type="protein sequence ID" value="MFC7199775.1"/>
    <property type="molecule type" value="Genomic_DNA"/>
</dbReference>
<protein>
    <submittedName>
        <fullName evidence="1">DUF3368 domain-containing protein</fullName>
    </submittedName>
</protein>
<dbReference type="PANTHER" id="PTHR39550">
    <property type="entry name" value="SLL0658 PROTEIN"/>
    <property type="match status" value="1"/>
</dbReference>
<dbReference type="Pfam" id="PF11848">
    <property type="entry name" value="DUF3368"/>
    <property type="match status" value="1"/>
</dbReference>
<reference evidence="1 2" key="1">
    <citation type="journal article" date="2019" name="Int. J. Syst. Evol. Microbiol.">
        <title>The Global Catalogue of Microorganisms (GCM) 10K type strain sequencing project: providing services to taxonomists for standard genome sequencing and annotation.</title>
        <authorList>
            <consortium name="The Broad Institute Genomics Platform"/>
            <consortium name="The Broad Institute Genome Sequencing Center for Infectious Disease"/>
            <person name="Wu L."/>
            <person name="Ma J."/>
        </authorList>
    </citation>
    <scope>NUCLEOTIDE SEQUENCE [LARGE SCALE GENOMIC DNA]</scope>
    <source>
        <strain evidence="1 2">XZGYJ-43</strain>
    </source>
</reference>
<evidence type="ECO:0000313" key="2">
    <source>
        <dbReference type="Proteomes" id="UP001596447"/>
    </source>
</evidence>
<accession>A0ABD5Z3F3</accession>
<evidence type="ECO:0000313" key="1">
    <source>
        <dbReference type="EMBL" id="MFC7199775.1"/>
    </source>
</evidence>